<name>A0A430HGV9_9BURK</name>
<dbReference type="Pfam" id="PF00892">
    <property type="entry name" value="EamA"/>
    <property type="match status" value="2"/>
</dbReference>
<feature type="transmembrane region" description="Helical" evidence="7">
    <location>
        <begin position="87"/>
        <end position="106"/>
    </location>
</feature>
<keyword evidence="4 7" id="KW-1133">Transmembrane helix</keyword>
<feature type="transmembrane region" description="Helical" evidence="7">
    <location>
        <begin position="118"/>
        <end position="139"/>
    </location>
</feature>
<feature type="transmembrane region" description="Helical" evidence="7">
    <location>
        <begin position="63"/>
        <end position="81"/>
    </location>
</feature>
<sequence>MSSPLLFAIAALIWGSTFFAITLQLGEVAPAVSVVYRFGLASATLFAWCLLRGDKLYLPWRAQRWVVLQGFFTFALSYVCTYGSEQYLVSGLVAVLFALMVFWTPICSRIAFGTPIAWRTWAAGMIALVGVTMLFYRSIAGAWNEIAGGGTGHFLLGLTLALAATIASSAGTVVVSKVREQSSNLLLTMAWSMFWGTSMVTAWALATGQPFVLPGAPRYWMALLYLSLFGSVIAFHAYFTLINRIGSAKAVYIGVVTPVISVLLSIQLEHYRPGPVEWLGMAVCLASVAWALRAPAAVATPSPSSQPAPEASLAAIPEVP</sequence>
<evidence type="ECO:0000313" key="9">
    <source>
        <dbReference type="EMBL" id="RSZ56755.1"/>
    </source>
</evidence>
<accession>A0A430HGV9</accession>
<feature type="transmembrane region" description="Helical" evidence="7">
    <location>
        <begin position="151"/>
        <end position="173"/>
    </location>
</feature>
<feature type="domain" description="EamA" evidence="8">
    <location>
        <begin position="156"/>
        <end position="291"/>
    </location>
</feature>
<feature type="transmembrane region" description="Helical" evidence="7">
    <location>
        <begin position="218"/>
        <end position="238"/>
    </location>
</feature>
<dbReference type="EMBL" id="RXLQ01000013">
    <property type="protein sequence ID" value="RSZ56755.1"/>
    <property type="molecule type" value="Genomic_DNA"/>
</dbReference>
<dbReference type="InterPro" id="IPR037185">
    <property type="entry name" value="EmrE-like"/>
</dbReference>
<evidence type="ECO:0000256" key="4">
    <source>
        <dbReference type="ARBA" id="ARBA00022989"/>
    </source>
</evidence>
<dbReference type="RefSeq" id="WP_126076299.1">
    <property type="nucleotide sequence ID" value="NZ_CP051166.1"/>
</dbReference>
<dbReference type="GO" id="GO:0016020">
    <property type="term" value="C:membrane"/>
    <property type="evidence" value="ECO:0007669"/>
    <property type="project" value="UniProtKB-SubCell"/>
</dbReference>
<dbReference type="OrthoDB" id="2352272at2"/>
<organism evidence="9 10">
    <name type="scientific">Massilia atriviolacea</name>
    <dbReference type="NCBI Taxonomy" id="2495579"/>
    <lineage>
        <taxon>Bacteria</taxon>
        <taxon>Pseudomonadati</taxon>
        <taxon>Pseudomonadota</taxon>
        <taxon>Betaproteobacteria</taxon>
        <taxon>Burkholderiales</taxon>
        <taxon>Oxalobacteraceae</taxon>
        <taxon>Telluria group</taxon>
        <taxon>Massilia</taxon>
    </lineage>
</organism>
<dbReference type="PANTHER" id="PTHR32322">
    <property type="entry name" value="INNER MEMBRANE TRANSPORTER"/>
    <property type="match status" value="1"/>
</dbReference>
<evidence type="ECO:0000256" key="2">
    <source>
        <dbReference type="ARBA" id="ARBA00007362"/>
    </source>
</evidence>
<evidence type="ECO:0000259" key="8">
    <source>
        <dbReference type="Pfam" id="PF00892"/>
    </source>
</evidence>
<proteinExistence type="inferred from homology"/>
<evidence type="ECO:0000256" key="5">
    <source>
        <dbReference type="ARBA" id="ARBA00023136"/>
    </source>
</evidence>
<feature type="region of interest" description="Disordered" evidence="6">
    <location>
        <begin position="300"/>
        <end position="320"/>
    </location>
</feature>
<keyword evidence="10" id="KW-1185">Reference proteome</keyword>
<feature type="transmembrane region" description="Helical" evidence="7">
    <location>
        <begin position="30"/>
        <end position="51"/>
    </location>
</feature>
<evidence type="ECO:0000256" key="1">
    <source>
        <dbReference type="ARBA" id="ARBA00004141"/>
    </source>
</evidence>
<feature type="domain" description="EamA" evidence="8">
    <location>
        <begin position="5"/>
        <end position="135"/>
    </location>
</feature>
<feature type="transmembrane region" description="Helical" evidence="7">
    <location>
        <begin position="185"/>
        <end position="206"/>
    </location>
</feature>
<dbReference type="Proteomes" id="UP000278085">
    <property type="component" value="Unassembled WGS sequence"/>
</dbReference>
<evidence type="ECO:0000313" key="10">
    <source>
        <dbReference type="Proteomes" id="UP000278085"/>
    </source>
</evidence>
<reference evidence="9 10" key="1">
    <citation type="submission" date="2018-12" db="EMBL/GenBank/DDBJ databases">
        <authorList>
            <person name="Yang E."/>
        </authorList>
    </citation>
    <scope>NUCLEOTIDE SEQUENCE [LARGE SCALE GENOMIC DNA]</scope>
    <source>
        <strain evidence="9 10">SOD</strain>
    </source>
</reference>
<keyword evidence="3 7" id="KW-0812">Transmembrane</keyword>
<protein>
    <submittedName>
        <fullName evidence="9">EamA family transporter</fullName>
    </submittedName>
</protein>
<dbReference type="AlphaFoldDB" id="A0A430HGV9"/>
<dbReference type="SUPFAM" id="SSF103481">
    <property type="entry name" value="Multidrug resistance efflux transporter EmrE"/>
    <property type="match status" value="2"/>
</dbReference>
<dbReference type="InterPro" id="IPR050638">
    <property type="entry name" value="AA-Vitamin_Transporters"/>
</dbReference>
<comment type="similarity">
    <text evidence="2">Belongs to the EamA transporter family.</text>
</comment>
<dbReference type="InterPro" id="IPR000620">
    <property type="entry name" value="EamA_dom"/>
</dbReference>
<comment type="subcellular location">
    <subcellularLocation>
        <location evidence="1">Membrane</location>
        <topology evidence="1">Multi-pass membrane protein</topology>
    </subcellularLocation>
</comment>
<dbReference type="PANTHER" id="PTHR32322:SF2">
    <property type="entry name" value="EAMA DOMAIN-CONTAINING PROTEIN"/>
    <property type="match status" value="1"/>
</dbReference>
<comment type="caution">
    <text evidence="9">The sequence shown here is derived from an EMBL/GenBank/DDBJ whole genome shotgun (WGS) entry which is preliminary data.</text>
</comment>
<evidence type="ECO:0000256" key="7">
    <source>
        <dbReference type="SAM" id="Phobius"/>
    </source>
</evidence>
<keyword evidence="5 7" id="KW-0472">Membrane</keyword>
<evidence type="ECO:0000256" key="3">
    <source>
        <dbReference type="ARBA" id="ARBA00022692"/>
    </source>
</evidence>
<evidence type="ECO:0000256" key="6">
    <source>
        <dbReference type="SAM" id="MobiDB-lite"/>
    </source>
</evidence>
<gene>
    <name evidence="9" type="ORF">EJB06_22705</name>
</gene>